<dbReference type="InterPro" id="IPR042229">
    <property type="entry name" value="Listeria/Bacterioides_rpt_sf"/>
</dbReference>
<feature type="region of interest" description="Disordered" evidence="2">
    <location>
        <begin position="37"/>
        <end position="142"/>
    </location>
</feature>
<evidence type="ECO:0000256" key="2">
    <source>
        <dbReference type="SAM" id="MobiDB-lite"/>
    </source>
</evidence>
<dbReference type="RefSeq" id="WP_238721321.1">
    <property type="nucleotide sequence ID" value="NZ_JAHQCW010000010.1"/>
</dbReference>
<dbReference type="Gene3D" id="2.60.40.1080">
    <property type="match status" value="1"/>
</dbReference>
<feature type="domain" description="BIG2" evidence="5">
    <location>
        <begin position="1129"/>
        <end position="1187"/>
    </location>
</feature>
<evidence type="ECO:0000256" key="3">
    <source>
        <dbReference type="SAM" id="Phobius"/>
    </source>
</evidence>
<feature type="chain" id="PRO_5038766643" evidence="4">
    <location>
        <begin position="25"/>
        <end position="2276"/>
    </location>
</feature>
<evidence type="ECO:0000259" key="6">
    <source>
        <dbReference type="Pfam" id="PF18998"/>
    </source>
</evidence>
<dbReference type="EMBL" id="JAHQCW010000010">
    <property type="protein sequence ID" value="MBU9736473.1"/>
    <property type="molecule type" value="Genomic_DNA"/>
</dbReference>
<dbReference type="SUPFAM" id="SSF117074">
    <property type="entry name" value="Hypothetical protein PA1324"/>
    <property type="match status" value="1"/>
</dbReference>
<evidence type="ECO:0000256" key="4">
    <source>
        <dbReference type="SAM" id="SignalP"/>
    </source>
</evidence>
<keyword evidence="3" id="KW-1133">Transmembrane helix</keyword>
<dbReference type="Pfam" id="PF09479">
    <property type="entry name" value="Flg_new"/>
    <property type="match status" value="6"/>
</dbReference>
<keyword evidence="9" id="KW-1185">Reference proteome</keyword>
<dbReference type="SUPFAM" id="SSF49452">
    <property type="entry name" value="Starch-binding domain-like"/>
    <property type="match status" value="1"/>
</dbReference>
<proteinExistence type="predicted"/>
<evidence type="ECO:0000256" key="1">
    <source>
        <dbReference type="ARBA" id="ARBA00004196"/>
    </source>
</evidence>
<dbReference type="InterPro" id="IPR013784">
    <property type="entry name" value="Carb-bd-like_fold"/>
</dbReference>
<organism evidence="8 9">
    <name type="scientific">Diplocloster agilis</name>
    <dbReference type="NCBI Taxonomy" id="2850323"/>
    <lineage>
        <taxon>Bacteria</taxon>
        <taxon>Bacillati</taxon>
        <taxon>Bacillota</taxon>
        <taxon>Clostridia</taxon>
        <taxon>Lachnospirales</taxon>
        <taxon>Lachnospiraceae</taxon>
        <taxon>Diplocloster</taxon>
    </lineage>
</organism>
<comment type="subcellular location">
    <subcellularLocation>
        <location evidence="1">Cell envelope</location>
    </subcellularLocation>
</comment>
<dbReference type="InterPro" id="IPR003343">
    <property type="entry name" value="Big_2"/>
</dbReference>
<feature type="compositionally biased region" description="Polar residues" evidence="2">
    <location>
        <begin position="62"/>
        <end position="71"/>
    </location>
</feature>
<feature type="compositionally biased region" description="Pro residues" evidence="2">
    <location>
        <begin position="119"/>
        <end position="133"/>
    </location>
</feature>
<accession>A0A949NGG9</accession>
<evidence type="ECO:0000313" key="9">
    <source>
        <dbReference type="Proteomes" id="UP000712157"/>
    </source>
</evidence>
<feature type="domain" description="NOMO second beta-sandwich" evidence="7">
    <location>
        <begin position="1974"/>
        <end position="2033"/>
    </location>
</feature>
<gene>
    <name evidence="8" type="ORF">KTH89_07985</name>
</gene>
<comment type="caution">
    <text evidence="8">The sequence shown here is derived from an EMBL/GenBank/DDBJ whole genome shotgun (WGS) entry which is preliminary data.</text>
</comment>
<dbReference type="Pfam" id="PF22904">
    <property type="entry name" value="NOMO1-like_2nd"/>
    <property type="match status" value="1"/>
</dbReference>
<feature type="region of interest" description="Disordered" evidence="2">
    <location>
        <begin position="2212"/>
        <end position="2238"/>
    </location>
</feature>
<dbReference type="NCBIfam" id="TIGR02543">
    <property type="entry name" value="List_Bact_rpt"/>
    <property type="match status" value="3"/>
</dbReference>
<reference evidence="8" key="1">
    <citation type="submission" date="2021-06" db="EMBL/GenBank/DDBJ databases">
        <title>Description of novel taxa of the family Lachnospiraceae.</title>
        <authorList>
            <person name="Chaplin A.V."/>
            <person name="Sokolova S.R."/>
            <person name="Pikina A.P."/>
            <person name="Korzhanova M."/>
            <person name="Belova V."/>
            <person name="Korostin D."/>
            <person name="Efimov B.A."/>
        </authorList>
    </citation>
    <scope>NUCLEOTIDE SEQUENCE</scope>
    <source>
        <strain evidence="8">ASD5720</strain>
    </source>
</reference>
<evidence type="ECO:0000259" key="7">
    <source>
        <dbReference type="Pfam" id="PF22904"/>
    </source>
</evidence>
<dbReference type="Proteomes" id="UP000712157">
    <property type="component" value="Unassembled WGS sequence"/>
</dbReference>
<dbReference type="SUPFAM" id="SSF49373">
    <property type="entry name" value="Invasin/intimin cell-adhesion fragments"/>
    <property type="match status" value="1"/>
</dbReference>
<name>A0A949NGG9_9FIRM</name>
<dbReference type="InterPro" id="IPR013783">
    <property type="entry name" value="Ig-like_fold"/>
</dbReference>
<dbReference type="GO" id="GO:0030246">
    <property type="term" value="F:carbohydrate binding"/>
    <property type="evidence" value="ECO:0007669"/>
    <property type="project" value="InterPro"/>
</dbReference>
<dbReference type="InterPro" id="IPR008964">
    <property type="entry name" value="Invasin/intimin_cell_adhesion"/>
</dbReference>
<feature type="transmembrane region" description="Helical" evidence="3">
    <location>
        <begin position="2244"/>
        <end position="2263"/>
    </location>
</feature>
<dbReference type="Pfam" id="PF02368">
    <property type="entry name" value="Big_2"/>
    <property type="match status" value="1"/>
</dbReference>
<feature type="compositionally biased region" description="Low complexity" evidence="2">
    <location>
        <begin position="104"/>
        <end position="118"/>
    </location>
</feature>
<dbReference type="InterPro" id="IPR055074">
    <property type="entry name" value="NOMO1-3_2nd"/>
</dbReference>
<dbReference type="Gene3D" id="2.60.40.4270">
    <property type="entry name" value="Listeria-Bacteroides repeat domain"/>
    <property type="match status" value="6"/>
</dbReference>
<keyword evidence="4" id="KW-0732">Signal</keyword>
<evidence type="ECO:0000313" key="8">
    <source>
        <dbReference type="EMBL" id="MBU9736473.1"/>
    </source>
</evidence>
<protein>
    <submittedName>
        <fullName evidence="8">InlB B-repeat-containing protein</fullName>
    </submittedName>
</protein>
<evidence type="ECO:0000259" key="5">
    <source>
        <dbReference type="Pfam" id="PF02368"/>
    </source>
</evidence>
<dbReference type="InterPro" id="IPR044060">
    <property type="entry name" value="Bacterial_rp_domain"/>
</dbReference>
<dbReference type="InterPro" id="IPR013378">
    <property type="entry name" value="InlB-like_B-rpt"/>
</dbReference>
<sequence>MKIRHKRMACALLAGLLIWGGLSDMLPTEVRAEGVTSGADQVGNAGNDRTAAPLSAGLPANPETQETQETSALPVAVESPEPSVIPPAAETPDPSAGPSATEIPEPSAGPSTTETPEPSASPEPMETPEPTSEPVPVGTPEISPFLQQPNALPPVSASLDLTSDFTGEDFKIDNSLTYNVTMNITGTGVEKPVVVLTVPKGITIKYYPKEDDQTLRPNLEAGSQVLKRTDSEGNETLTYHFKSNITTLGFNITLMPTYKLMEKSYGVTAEYYDGTQLIDQKTVNTKFYNKTLHLGGLSLSNGGNKQSVLLNGSTNYDMPCKVNTSGYTGHYAYDSVKLEIPIPEEVVPGFGEKDNYVPMEEGVAYPVEDQYGEYQVTYRASYAYESADQSVKGSTKTLIYDFPSEHKLVSDSSSVNLTGNIYLRFTNPSAKLYYNPISGRISAVVGTETILLKDYGTHTGDWNSGLGYNLLFLFKEYNIKDYFNLSSMTYSAEYGTNSSVLPLEYNTYNICSMKNITDYTLYDVKIRFVLDPEAYCDKVRLLLNESGAMPSAASVEYQTKNGVKKTEQLNVDKNELTVNADDPITEMTVTLDHLGKVNEYTNMLYIYNTNRDGIDGKSVRNSARIISARCPELTETGIDLGTDVNPYHSEDEAVTVTGYLKTTERYSPISSIPSDSLNKGDSVTVSFNAGGYSKILIKNPSYYLVMPKGFILKEFIPTASYAGVPYTLQQRELSDGTQLFTLKYRDGAERSVAYGSMNKMEFFVGPTVDTSKTYSTKLPLGYYVEHEQEMFNTPQYSYVDVNDYNENGSTEDKLGRPYSLSSVQINTIYSISVQGVLDSDAAAGENDEQQFQYGSDGHYNLYFYNGNSSGIEPDDLELQIPLPRKDVSVESGGTSYTSQFDGLLTGPVTLKGDILSGAAVEYSIDGGNEYAAAVQDYKAVTDIRIRSAEGKKFTENTDASVHIPVRAKFPDTVAEKDKAYFCPSITYRKTDGSGRDSITAQPAAMVAAAMVIKGTIFKDYNGNGVIDASETNPGKSYTVKLFQGNKTDAGALGTTASTAATGNYQIGFLLPGTYTLKVYKDDDDFYLANSQFDDNGAYTFTVGEETKPDLSEVNLGIISGRTMETNFSTVLILEGKTRQIVPTINPQLTADEKITYESADPSVAAVGEDGTIHFVSEGDTTVTVTVPQLSGLVNLGSAPTVTKEIKVSCQLEGCHLTTNLYFARSSSAAPQSGISELNYSYSAQSGYGTVYCLFEDHGYCNEPTHKKKGIEIEVVNDAGAALHITSQYDYEKYSSIYFTYSGAGNIKLKASDGRGHANMAESTLTIHIKPRVSFQANGGTGSVSSKEVICGEPYGDLPQPVRTGYEFLGWFTEQSGGNEVKSTDTVALTANQTLYAHWKAVTYEVTYDANTADPSVTGMPDKAQQKIHDVDLKLSAAQPKRTGYQFDKWNTRADGNGTAYAAGDIYKKNEGICLYACWKPNTDTKYVVNHYKQNVDGVGYGQPEIENLEGTTEKQVTPAVKDYTGFTGPAPQKITIAADGSTVLDYKYTRNQYSLTAAAGAGIRETTGSASFVYYDVAVKIEAVPDDGYHFKEWTSSSPALVPGSQTAVYEFHMPAKEVTLTAQAEPDIYKITYDLEKGTCEGNPSEYTVETATFSLKEPVRNGYIFMGWTGSNGVNPQKTVTIEKGSTGDKMYKADWKPVEYKIGYELDGGSAQGNPEIYTVETADITLTNPVKTGYTFLGWSRVSGGIPEETAVIEQGSTGDLTFFAHWAPGQDTAYTVNHYLPDLDGKYILKDREERKGTTNASVTPAVKNYTGFTSPKAQSCIIQADGSTVLDYYYLRNSYRLTFDAAGGEGGTSMGVKYGSKLTAPTVTREGYTFGGWIPALSDTMPAADTQYRAVWTSHVTYDANGGQKAPAGQVLQEGENLTTELPAYAGFAFQGWNSRADGKGKAYRAGQSYSGPDVTLYAQWSQNGYRITGKVVSDEYPVTVTLMAGSRTIAVTETDRNGNYEFNGISPGTYNIVAGRSGHKTMTVMRTITNEDIEQGDILMPEEEVSSLLRIGENLPDIIVGGLEKEALLYAVPDSHIKLWLSISENEKDPKELLELLDSDKQKEYKPGMLLDISLLKQVDQNSLELLEQSGTLLTILIPLPQNQQGKDGYVICRSHGGNLELLTTEPNQYGEYLEVNEQKTELTLYARRFSLYMIAYQDGSNGSPETGEDQSQNTTEGDKHNGVPDTGDESPIGFWLLCECAVLTAGTALVVREIRKRKRKSGSR</sequence>
<feature type="signal peptide" evidence="4">
    <location>
        <begin position="1"/>
        <end position="24"/>
    </location>
</feature>
<dbReference type="Pfam" id="PF18998">
    <property type="entry name" value="Flg_new_2"/>
    <property type="match status" value="1"/>
</dbReference>
<keyword evidence="3" id="KW-0812">Transmembrane</keyword>
<dbReference type="GO" id="GO:0030313">
    <property type="term" value="C:cell envelope"/>
    <property type="evidence" value="ECO:0007669"/>
    <property type="project" value="UniProtKB-SubCell"/>
</dbReference>
<feature type="domain" description="Bacterial repeat" evidence="6">
    <location>
        <begin position="1553"/>
        <end position="1624"/>
    </location>
</feature>
<dbReference type="Gene3D" id="2.60.40.10">
    <property type="entry name" value="Immunoglobulins"/>
    <property type="match status" value="2"/>
</dbReference>
<feature type="compositionally biased region" description="Polar residues" evidence="2">
    <location>
        <begin position="2212"/>
        <end position="2227"/>
    </location>
</feature>
<keyword evidence="3" id="KW-0472">Membrane</keyword>